<sequence>MRSNRWKKVFVDLPLFARSYLLVKGRLSDYTSSFSIMTQDPQVQTAIDEVFKKQCGKQEQYQRKKVEKKKNKLKM</sequence>
<comment type="caution">
    <text evidence="1">The sequence shown here is derived from an EMBL/GenBank/DDBJ whole genome shotgun (WGS) entry which is preliminary data.</text>
</comment>
<keyword evidence="2" id="KW-1185">Reference proteome</keyword>
<dbReference type="Proteomes" id="UP001055811">
    <property type="component" value="Linkage Group LG01"/>
</dbReference>
<gene>
    <name evidence="1" type="ORF">L2E82_03874</name>
</gene>
<organism evidence="1 2">
    <name type="scientific">Cichorium intybus</name>
    <name type="common">Chicory</name>
    <dbReference type="NCBI Taxonomy" id="13427"/>
    <lineage>
        <taxon>Eukaryota</taxon>
        <taxon>Viridiplantae</taxon>
        <taxon>Streptophyta</taxon>
        <taxon>Embryophyta</taxon>
        <taxon>Tracheophyta</taxon>
        <taxon>Spermatophyta</taxon>
        <taxon>Magnoliopsida</taxon>
        <taxon>eudicotyledons</taxon>
        <taxon>Gunneridae</taxon>
        <taxon>Pentapetalae</taxon>
        <taxon>asterids</taxon>
        <taxon>campanulids</taxon>
        <taxon>Asterales</taxon>
        <taxon>Asteraceae</taxon>
        <taxon>Cichorioideae</taxon>
        <taxon>Cichorieae</taxon>
        <taxon>Cichoriinae</taxon>
        <taxon>Cichorium</taxon>
    </lineage>
</organism>
<accession>A0ACB9H471</accession>
<reference evidence="1 2" key="2">
    <citation type="journal article" date="2022" name="Mol. Ecol. Resour.">
        <title>The genomes of chicory, endive, great burdock and yacon provide insights into Asteraceae paleo-polyploidization history and plant inulin production.</title>
        <authorList>
            <person name="Fan W."/>
            <person name="Wang S."/>
            <person name="Wang H."/>
            <person name="Wang A."/>
            <person name="Jiang F."/>
            <person name="Liu H."/>
            <person name="Zhao H."/>
            <person name="Xu D."/>
            <person name="Zhang Y."/>
        </authorList>
    </citation>
    <scope>NUCLEOTIDE SEQUENCE [LARGE SCALE GENOMIC DNA]</scope>
    <source>
        <strain evidence="2">cv. Punajuju</strain>
        <tissue evidence="1">Leaves</tissue>
    </source>
</reference>
<protein>
    <submittedName>
        <fullName evidence="1">Uncharacterized protein</fullName>
    </submittedName>
</protein>
<dbReference type="EMBL" id="CM042009">
    <property type="protein sequence ID" value="KAI3790659.1"/>
    <property type="molecule type" value="Genomic_DNA"/>
</dbReference>
<proteinExistence type="predicted"/>
<reference evidence="2" key="1">
    <citation type="journal article" date="2022" name="Mol. Ecol. Resour.">
        <title>The genomes of chicory, endive, great burdock and yacon provide insights into Asteraceae palaeo-polyploidization history and plant inulin production.</title>
        <authorList>
            <person name="Fan W."/>
            <person name="Wang S."/>
            <person name="Wang H."/>
            <person name="Wang A."/>
            <person name="Jiang F."/>
            <person name="Liu H."/>
            <person name="Zhao H."/>
            <person name="Xu D."/>
            <person name="Zhang Y."/>
        </authorList>
    </citation>
    <scope>NUCLEOTIDE SEQUENCE [LARGE SCALE GENOMIC DNA]</scope>
    <source>
        <strain evidence="2">cv. Punajuju</strain>
    </source>
</reference>
<evidence type="ECO:0000313" key="2">
    <source>
        <dbReference type="Proteomes" id="UP001055811"/>
    </source>
</evidence>
<name>A0ACB9H471_CICIN</name>
<evidence type="ECO:0000313" key="1">
    <source>
        <dbReference type="EMBL" id="KAI3790659.1"/>
    </source>
</evidence>